<accession>A0ABX8UVW8</accession>
<keyword evidence="4" id="KW-1185">Reference proteome</keyword>
<gene>
    <name evidence="3" type="ORF">KZJ38_25950</name>
</gene>
<protein>
    <recommendedName>
        <fullName evidence="5">PXPV repeat-containing protein</fullName>
    </recommendedName>
</protein>
<dbReference type="EMBL" id="CP080096">
    <property type="protein sequence ID" value="QYD73109.1"/>
    <property type="molecule type" value="Genomic_DNA"/>
</dbReference>
<feature type="signal peptide" evidence="2">
    <location>
        <begin position="1"/>
        <end position="22"/>
    </location>
</feature>
<evidence type="ECO:0000313" key="3">
    <source>
        <dbReference type="EMBL" id="QYD73109.1"/>
    </source>
</evidence>
<evidence type="ECO:0000256" key="2">
    <source>
        <dbReference type="SAM" id="SignalP"/>
    </source>
</evidence>
<dbReference type="RefSeq" id="WP_219802695.1">
    <property type="nucleotide sequence ID" value="NZ_CP080096.1"/>
</dbReference>
<feature type="region of interest" description="Disordered" evidence="1">
    <location>
        <begin position="62"/>
        <end position="93"/>
    </location>
</feature>
<dbReference type="Proteomes" id="UP000826462">
    <property type="component" value="Chromosome 2"/>
</dbReference>
<organism evidence="3 4">
    <name type="scientific">Paraburkholderia edwinii</name>
    <dbReference type="NCBI Taxonomy" id="2861782"/>
    <lineage>
        <taxon>Bacteria</taxon>
        <taxon>Pseudomonadati</taxon>
        <taxon>Pseudomonadota</taxon>
        <taxon>Betaproteobacteria</taxon>
        <taxon>Burkholderiales</taxon>
        <taxon>Burkholderiaceae</taxon>
        <taxon>Paraburkholderia</taxon>
    </lineage>
</organism>
<evidence type="ECO:0008006" key="5">
    <source>
        <dbReference type="Google" id="ProtNLM"/>
    </source>
</evidence>
<evidence type="ECO:0000256" key="1">
    <source>
        <dbReference type="SAM" id="MobiDB-lite"/>
    </source>
</evidence>
<proteinExistence type="predicted"/>
<keyword evidence="2" id="KW-0732">Signal</keyword>
<feature type="region of interest" description="Disordered" evidence="1">
    <location>
        <begin position="24"/>
        <end position="50"/>
    </location>
</feature>
<sequence>MKALLTATASALLLLASAPSFAQTANSMGSGATTNAPAATSADQQNWQSQPAMNYEKPRANANIDYGMPANGTYQSGRRIGQDGFTEPTFGHH</sequence>
<feature type="chain" id="PRO_5046759600" description="PXPV repeat-containing protein" evidence="2">
    <location>
        <begin position="23"/>
        <end position="93"/>
    </location>
</feature>
<name>A0ABX8UVW8_9BURK</name>
<evidence type="ECO:0000313" key="4">
    <source>
        <dbReference type="Proteomes" id="UP000826462"/>
    </source>
</evidence>
<reference evidence="3 4" key="1">
    <citation type="submission" date="2021-07" db="EMBL/GenBank/DDBJ databases">
        <title>Paraburkholderia edwinii protects Aspergillus sp. from phenazines by acting as a toxin sponge.</title>
        <authorList>
            <person name="Dahlstrom K.M."/>
            <person name="Newman D.K."/>
        </authorList>
    </citation>
    <scope>NUCLEOTIDE SEQUENCE [LARGE SCALE GENOMIC DNA]</scope>
    <source>
        <strain evidence="3 4">Pe01</strain>
    </source>
</reference>